<dbReference type="SUPFAM" id="SSF52172">
    <property type="entry name" value="CheY-like"/>
    <property type="match status" value="1"/>
</dbReference>
<name>A0A563VLD4_9CYAN</name>
<dbReference type="GO" id="GO:0000160">
    <property type="term" value="P:phosphorelay signal transduction system"/>
    <property type="evidence" value="ECO:0007669"/>
    <property type="project" value="InterPro"/>
</dbReference>
<keyword evidence="5" id="KW-1185">Reference proteome</keyword>
<keyword evidence="1 2" id="KW-0597">Phosphoprotein</keyword>
<dbReference type="EMBL" id="CAACVJ010000042">
    <property type="protein sequence ID" value="VEP12143.1"/>
    <property type="molecule type" value="Genomic_DNA"/>
</dbReference>
<dbReference type="PROSITE" id="PS50110">
    <property type="entry name" value="RESPONSE_REGULATORY"/>
    <property type="match status" value="1"/>
</dbReference>
<dbReference type="RefSeq" id="WP_144870038.1">
    <property type="nucleotide sequence ID" value="NZ_LR213888.1"/>
</dbReference>
<protein>
    <submittedName>
        <fullName evidence="4">Two-component response regulator</fullName>
    </submittedName>
</protein>
<dbReference type="InterPro" id="IPR011006">
    <property type="entry name" value="CheY-like_superfamily"/>
</dbReference>
<evidence type="ECO:0000256" key="2">
    <source>
        <dbReference type="PROSITE-ProRule" id="PRU00169"/>
    </source>
</evidence>
<dbReference type="Proteomes" id="UP000320055">
    <property type="component" value="Unassembled WGS sequence"/>
</dbReference>
<proteinExistence type="predicted"/>
<evidence type="ECO:0000313" key="5">
    <source>
        <dbReference type="Proteomes" id="UP000320055"/>
    </source>
</evidence>
<accession>A0A563VLD4</accession>
<feature type="domain" description="Response regulatory" evidence="3">
    <location>
        <begin position="5"/>
        <end position="122"/>
    </location>
</feature>
<dbReference type="CDD" id="cd17552">
    <property type="entry name" value="REC_RR468-like"/>
    <property type="match status" value="1"/>
</dbReference>
<dbReference type="Pfam" id="PF00072">
    <property type="entry name" value="Response_reg"/>
    <property type="match status" value="1"/>
</dbReference>
<sequence length="126" mass="13752">MNNKRILLIDDEETIQEVVQLGIEIEAGWQVAIASSGLEGIDLAQAQQPDAILLDVMMPDMDGISTLSNLKANATTRSIPVIFLTAKTQAAEKDQLQSLGVVDVITKPFNSMTLASQIAKILRWEM</sequence>
<evidence type="ECO:0000256" key="1">
    <source>
        <dbReference type="ARBA" id="ARBA00022553"/>
    </source>
</evidence>
<dbReference type="SMART" id="SM00448">
    <property type="entry name" value="REC"/>
    <property type="match status" value="1"/>
</dbReference>
<dbReference type="PANTHER" id="PTHR44591">
    <property type="entry name" value="STRESS RESPONSE REGULATOR PROTEIN 1"/>
    <property type="match status" value="1"/>
</dbReference>
<gene>
    <name evidence="4" type="ORF">H1P_1360013</name>
</gene>
<dbReference type="OrthoDB" id="468357at2"/>
<dbReference type="InterPro" id="IPR050595">
    <property type="entry name" value="Bact_response_regulator"/>
</dbReference>
<dbReference type="Gene3D" id="3.40.50.2300">
    <property type="match status" value="1"/>
</dbReference>
<evidence type="ECO:0000259" key="3">
    <source>
        <dbReference type="PROSITE" id="PS50110"/>
    </source>
</evidence>
<organism evidence="4 5">
    <name type="scientific">Hyella patelloides LEGE 07179</name>
    <dbReference type="NCBI Taxonomy" id="945734"/>
    <lineage>
        <taxon>Bacteria</taxon>
        <taxon>Bacillati</taxon>
        <taxon>Cyanobacteriota</taxon>
        <taxon>Cyanophyceae</taxon>
        <taxon>Pleurocapsales</taxon>
        <taxon>Hyellaceae</taxon>
        <taxon>Hyella</taxon>
    </lineage>
</organism>
<dbReference type="InterPro" id="IPR001789">
    <property type="entry name" value="Sig_transdc_resp-reg_receiver"/>
</dbReference>
<evidence type="ECO:0000313" key="4">
    <source>
        <dbReference type="EMBL" id="VEP12143.1"/>
    </source>
</evidence>
<dbReference type="PANTHER" id="PTHR44591:SF22">
    <property type="entry name" value="CHEY SUBFAMILY"/>
    <property type="match status" value="1"/>
</dbReference>
<dbReference type="AlphaFoldDB" id="A0A563VLD4"/>
<reference evidence="4 5" key="1">
    <citation type="submission" date="2019-01" db="EMBL/GenBank/DDBJ databases">
        <authorList>
            <person name="Brito A."/>
        </authorList>
    </citation>
    <scope>NUCLEOTIDE SEQUENCE [LARGE SCALE GENOMIC DNA]</scope>
    <source>
        <strain evidence="4">1</strain>
    </source>
</reference>
<feature type="modified residue" description="4-aspartylphosphate" evidence="2">
    <location>
        <position position="55"/>
    </location>
</feature>